<feature type="compositionally biased region" description="Basic and acidic residues" evidence="11">
    <location>
        <begin position="517"/>
        <end position="526"/>
    </location>
</feature>
<dbReference type="GO" id="GO:0046872">
    <property type="term" value="F:metal ion binding"/>
    <property type="evidence" value="ECO:0007669"/>
    <property type="project" value="UniProtKB-KW"/>
</dbReference>
<keyword evidence="5" id="KW-0378">Hydrolase</keyword>
<dbReference type="Proteomes" id="UP000515156">
    <property type="component" value="Chromosome 6"/>
</dbReference>
<keyword evidence="14" id="KW-1185">Reference proteome</keyword>
<evidence type="ECO:0000256" key="4">
    <source>
        <dbReference type="ARBA" id="ARBA00022723"/>
    </source>
</evidence>
<dbReference type="GO" id="GO:0005743">
    <property type="term" value="C:mitochondrial inner membrane"/>
    <property type="evidence" value="ECO:0007669"/>
    <property type="project" value="TreeGrafter"/>
</dbReference>
<dbReference type="Pfam" id="PF01435">
    <property type="entry name" value="Peptidase_M48"/>
    <property type="match status" value="1"/>
</dbReference>
<evidence type="ECO:0000256" key="7">
    <source>
        <dbReference type="ARBA" id="ARBA00023049"/>
    </source>
</evidence>
<evidence type="ECO:0000256" key="12">
    <source>
        <dbReference type="SAM" id="Phobius"/>
    </source>
</evidence>
<evidence type="ECO:0000313" key="14">
    <source>
        <dbReference type="Proteomes" id="UP000515156"/>
    </source>
</evidence>
<evidence type="ECO:0000259" key="13">
    <source>
        <dbReference type="Pfam" id="PF01435"/>
    </source>
</evidence>
<keyword evidence="7" id="KW-0482">Metalloprotease</keyword>
<dbReference type="CDD" id="cd07331">
    <property type="entry name" value="M48C_Oma1_like"/>
    <property type="match status" value="1"/>
</dbReference>
<evidence type="ECO:0000256" key="9">
    <source>
        <dbReference type="ARBA" id="ARBA00040360"/>
    </source>
</evidence>
<feature type="domain" description="Peptidase M48" evidence="13">
    <location>
        <begin position="311"/>
        <end position="485"/>
    </location>
</feature>
<keyword evidence="3" id="KW-0645">Protease</keyword>
<evidence type="ECO:0000256" key="6">
    <source>
        <dbReference type="ARBA" id="ARBA00022833"/>
    </source>
</evidence>
<keyword evidence="12" id="KW-1133">Transmembrane helix</keyword>
<gene>
    <name evidence="15" type="primary">OMA1</name>
</gene>
<dbReference type="PANTHER" id="PTHR22726:SF1">
    <property type="entry name" value="METALLOENDOPEPTIDASE OMA1, MITOCHONDRIAL"/>
    <property type="match status" value="1"/>
</dbReference>
<dbReference type="InParanoid" id="A0A6P7Y756"/>
<dbReference type="GO" id="GO:0006515">
    <property type="term" value="P:protein quality control for misfolded or incompletely synthesized proteins"/>
    <property type="evidence" value="ECO:0007669"/>
    <property type="project" value="TreeGrafter"/>
</dbReference>
<evidence type="ECO:0000313" key="15">
    <source>
        <dbReference type="RefSeq" id="XP_030063352.1"/>
    </source>
</evidence>
<dbReference type="RefSeq" id="XP_030063352.1">
    <property type="nucleotide sequence ID" value="XM_030207492.1"/>
</dbReference>
<dbReference type="KEGG" id="muo:115472950"/>
<comment type="cofactor">
    <cofactor evidence="1">
        <name>Zn(2+)</name>
        <dbReference type="ChEBI" id="CHEBI:29105"/>
    </cofactor>
</comment>
<dbReference type="AlphaFoldDB" id="A0A6P7Y756"/>
<dbReference type="GO" id="GO:0004222">
    <property type="term" value="F:metalloendopeptidase activity"/>
    <property type="evidence" value="ECO:0007669"/>
    <property type="project" value="InterPro"/>
</dbReference>
<dbReference type="GeneID" id="115472950"/>
<organism evidence="14 15">
    <name type="scientific">Microcaecilia unicolor</name>
    <dbReference type="NCBI Taxonomy" id="1415580"/>
    <lineage>
        <taxon>Eukaryota</taxon>
        <taxon>Metazoa</taxon>
        <taxon>Chordata</taxon>
        <taxon>Craniata</taxon>
        <taxon>Vertebrata</taxon>
        <taxon>Euteleostomi</taxon>
        <taxon>Amphibia</taxon>
        <taxon>Gymnophiona</taxon>
        <taxon>Siphonopidae</taxon>
        <taxon>Microcaecilia</taxon>
    </lineage>
</organism>
<keyword evidence="4" id="KW-0479">Metal-binding</keyword>
<dbReference type="CTD" id="115209"/>
<dbReference type="InterPro" id="IPR051156">
    <property type="entry name" value="Mito/Outer_Membr_Metalloprot"/>
</dbReference>
<keyword evidence="12" id="KW-0472">Membrane</keyword>
<dbReference type="Gene3D" id="3.30.2010.10">
    <property type="entry name" value="Metalloproteases ('zincins'), catalytic domain"/>
    <property type="match status" value="1"/>
</dbReference>
<evidence type="ECO:0000256" key="8">
    <source>
        <dbReference type="ARBA" id="ARBA00038233"/>
    </source>
</evidence>
<dbReference type="GO" id="GO:0034982">
    <property type="term" value="P:mitochondrial protein processing"/>
    <property type="evidence" value="ECO:0007669"/>
    <property type="project" value="TreeGrafter"/>
</dbReference>
<keyword evidence="12" id="KW-0812">Transmembrane</keyword>
<reference evidence="15" key="1">
    <citation type="submission" date="2025-08" db="UniProtKB">
        <authorList>
            <consortium name="RefSeq"/>
        </authorList>
    </citation>
    <scope>IDENTIFICATION</scope>
</reference>
<sequence>MLLHPKMSRICCRLKARALSAGSSYLPSGVCGAPGELVKEEIRSFCSLQIAGGKCRDNCTCSVASRDGPEMPSYCSEMKHQQLNISSKRKDCFRATGYDVHRYFVNDNHKLLLSHQNRDVQRNMQCCTRSHVFLSSVPFARGSTLQGTLYPLFTPRCFPAEYSLQKTRHFRTSPVLNILLPPHVWLLLKPAQKLFAIVLGRRIRKWWKALPSNKRALFTEYLRSNKWKLFAGLSGLGIIFILFYFTHLEESPVTGRSRLLLFRKEHYDVLTQLEYEGLMEEFAENMLTENDPRYQVVKIIIDQLIKSNRDLPGISKMEWILHVVEKSDINASVLPNGQVFVFTGLLKAVTDIHQLSCILGHEIAHAVLEHTAEKGSVAHLLDFLLLISLMMIWAICPMDSLAILGQWIQSKLKEFMFERPYSRTLENEADEVGLQIAAKACVDVRASSVFWQQLELLEAVKGQPQLPEWVSTHPSHGKRAKRLDRLIPEALKIREMCNCPALSDPDPRLIFRQRTQHLEKSEEKPKQNVAVDVQKRT</sequence>
<keyword evidence="6" id="KW-0862">Zinc</keyword>
<evidence type="ECO:0000256" key="3">
    <source>
        <dbReference type="ARBA" id="ARBA00022670"/>
    </source>
</evidence>
<comment type="similarity">
    <text evidence="8">Belongs to the peptidase M48 family.</text>
</comment>
<feature type="region of interest" description="Disordered" evidence="11">
    <location>
        <begin position="517"/>
        <end position="537"/>
    </location>
</feature>
<proteinExistence type="inferred from homology"/>
<evidence type="ECO:0000256" key="1">
    <source>
        <dbReference type="ARBA" id="ARBA00001947"/>
    </source>
</evidence>
<protein>
    <recommendedName>
        <fullName evidence="9">Metalloendopeptidase OMA1, mitochondrial</fullName>
    </recommendedName>
    <alternativeName>
        <fullName evidence="10">Overlapping with the m-AAA protease 1 homolog</fullName>
    </alternativeName>
</protein>
<evidence type="ECO:0000256" key="11">
    <source>
        <dbReference type="SAM" id="MobiDB-lite"/>
    </source>
</evidence>
<feature type="transmembrane region" description="Helical" evidence="12">
    <location>
        <begin position="229"/>
        <end position="247"/>
    </location>
</feature>
<comment type="subunit">
    <text evidence="2">Homooligomer.</text>
</comment>
<dbReference type="InterPro" id="IPR001915">
    <property type="entry name" value="Peptidase_M48"/>
</dbReference>
<evidence type="ECO:0000256" key="5">
    <source>
        <dbReference type="ARBA" id="ARBA00022801"/>
    </source>
</evidence>
<name>A0A6P7Y756_9AMPH</name>
<dbReference type="FunCoup" id="A0A6P7Y756">
    <property type="interactions" value="713"/>
</dbReference>
<dbReference type="PANTHER" id="PTHR22726">
    <property type="entry name" value="METALLOENDOPEPTIDASE OMA1"/>
    <property type="match status" value="1"/>
</dbReference>
<evidence type="ECO:0000256" key="10">
    <source>
        <dbReference type="ARBA" id="ARBA00042978"/>
    </source>
</evidence>
<dbReference type="OrthoDB" id="7464992at2759"/>
<accession>A0A6P7Y756</accession>
<evidence type="ECO:0000256" key="2">
    <source>
        <dbReference type="ARBA" id="ARBA00011182"/>
    </source>
</evidence>